<dbReference type="EMBL" id="NMTV01000146">
    <property type="protein sequence ID" value="PDX70952.1"/>
    <property type="molecule type" value="Genomic_DNA"/>
</dbReference>
<organism evidence="2 3">
    <name type="scientific">Faecalibacterium prausnitzii</name>
    <dbReference type="NCBI Taxonomy" id="853"/>
    <lineage>
        <taxon>Bacteria</taxon>
        <taxon>Bacillati</taxon>
        <taxon>Bacillota</taxon>
        <taxon>Clostridia</taxon>
        <taxon>Eubacteriales</taxon>
        <taxon>Oscillospiraceae</taxon>
        <taxon>Faecalibacterium</taxon>
    </lineage>
</organism>
<keyword evidence="1" id="KW-0472">Membrane</keyword>
<name>A0A2A6ZW22_9FIRM</name>
<feature type="transmembrane region" description="Helical" evidence="1">
    <location>
        <begin position="135"/>
        <end position="157"/>
    </location>
</feature>
<feature type="non-terminal residue" evidence="2">
    <location>
        <position position="1"/>
    </location>
</feature>
<keyword evidence="1" id="KW-0812">Transmembrane</keyword>
<protein>
    <submittedName>
        <fullName evidence="2">Uncharacterized protein</fullName>
    </submittedName>
</protein>
<accession>A0A2A6ZW22</accession>
<gene>
    <name evidence="2" type="ORF">CGS55_16255</name>
</gene>
<sequence>VIYRPNMIHPLVAFSTTCVGYAVDFFDTTLGAPKPLPASDQIWPIKAVFNSLGVIGLLIFMVSFTLVLLDTPVFSALRSGEIVQPAPVQDSGAKAWYWVLLVIGAVFSGSSFLFCMNTVYSKTTNFFVQTGPLTIGTWAALCGVFAIFCSAVFYGAYGKKHGWSARRAGLYLNLEQLWKTIALAVIVIVVSFGLVFAAHYFFQVDYRMYVVAFKTFGADKVLIALRYLPFFLLFYVMNSISANCFNYNTIGGKNGNILIFAFFNALGAIFVVASQYIYFYTTGYQLYGLTEGQRIGPIWLFPCMVLLFVTPIMSRIIYKRTRNPYIAGLINAMFIVMISCSNTTTILGGGELIATTF</sequence>
<feature type="transmembrane region" description="Helical" evidence="1">
    <location>
        <begin position="47"/>
        <end position="69"/>
    </location>
</feature>
<comment type="caution">
    <text evidence="2">The sequence shown here is derived from an EMBL/GenBank/DDBJ whole genome shotgun (WGS) entry which is preliminary data.</text>
</comment>
<proteinExistence type="predicted"/>
<feature type="transmembrane region" description="Helical" evidence="1">
    <location>
        <begin position="177"/>
        <end position="202"/>
    </location>
</feature>
<keyword evidence="1" id="KW-1133">Transmembrane helix</keyword>
<evidence type="ECO:0000313" key="2">
    <source>
        <dbReference type="EMBL" id="PDX70952.1"/>
    </source>
</evidence>
<feature type="transmembrane region" description="Helical" evidence="1">
    <location>
        <begin position="95"/>
        <end position="120"/>
    </location>
</feature>
<reference evidence="2 3" key="1">
    <citation type="journal article" date="2017" name="Front. Microbiol.">
        <title>New Insights into the Diversity of the Genus Faecalibacterium.</title>
        <authorList>
            <person name="Benevides L."/>
            <person name="Burman S."/>
            <person name="Martin R."/>
            <person name="Robert V."/>
            <person name="Thomas M."/>
            <person name="Miquel S."/>
            <person name="Chain F."/>
            <person name="Sokol H."/>
            <person name="Bermudez-Humaran L.G."/>
            <person name="Morrison M."/>
            <person name="Langella P."/>
            <person name="Azevedo V.A."/>
            <person name="Chatel J.M."/>
            <person name="Soares S."/>
        </authorList>
    </citation>
    <scope>NUCLEOTIDE SEQUENCE [LARGE SCALE GENOMIC DNA]</scope>
    <source>
        <strain evidence="2 3">CNCM I 4546</strain>
    </source>
</reference>
<feature type="transmembrane region" description="Helical" evidence="1">
    <location>
        <begin position="257"/>
        <end position="278"/>
    </location>
</feature>
<dbReference type="Proteomes" id="UP000219901">
    <property type="component" value="Unassembled WGS sequence"/>
</dbReference>
<feature type="transmembrane region" description="Helical" evidence="1">
    <location>
        <begin position="325"/>
        <end position="347"/>
    </location>
</feature>
<dbReference type="AlphaFoldDB" id="A0A2A6ZW22"/>
<evidence type="ECO:0000256" key="1">
    <source>
        <dbReference type="SAM" id="Phobius"/>
    </source>
</evidence>
<feature type="transmembrane region" description="Helical" evidence="1">
    <location>
        <begin position="298"/>
        <end position="318"/>
    </location>
</feature>
<evidence type="ECO:0000313" key="3">
    <source>
        <dbReference type="Proteomes" id="UP000219901"/>
    </source>
</evidence>
<dbReference type="RefSeq" id="WP_207653668.1">
    <property type="nucleotide sequence ID" value="NZ_NMTV01000146.1"/>
</dbReference>
<feature type="transmembrane region" description="Helical" evidence="1">
    <location>
        <begin position="222"/>
        <end position="245"/>
    </location>
</feature>